<name>A0A1A9AI78_PLAOA</name>
<reference evidence="3 4" key="2">
    <citation type="submission" date="2016-05" db="EMBL/GenBank/DDBJ databases">
        <authorList>
            <person name="Naeem Raeece"/>
        </authorList>
    </citation>
    <scope>NUCLEOTIDE SEQUENCE [LARGE SCALE GENOMIC DNA]</scope>
</reference>
<evidence type="ECO:0000313" key="1">
    <source>
        <dbReference type="EMBL" id="SBT55876.1"/>
    </source>
</evidence>
<evidence type="ECO:0000313" key="2">
    <source>
        <dbReference type="EMBL" id="SBT58651.1"/>
    </source>
</evidence>
<evidence type="ECO:0000313" key="4">
    <source>
        <dbReference type="Proteomes" id="UP000078555"/>
    </source>
</evidence>
<proteinExistence type="predicted"/>
<gene>
    <name evidence="1" type="ORF">POVWA1_072950</name>
    <name evidence="2" type="ORF">POVWA2_086100</name>
</gene>
<dbReference type="Proteomes" id="UP000078555">
    <property type="component" value="Unassembled WGS sequence"/>
</dbReference>
<protein>
    <submittedName>
        <fullName evidence="1">Uncharacterized protein</fullName>
    </submittedName>
</protein>
<dbReference type="Proteomes" id="UP000078550">
    <property type="component" value="Unassembled WGS sequence"/>
</dbReference>
<dbReference type="AlphaFoldDB" id="A0A1A9AI78"/>
<organism evidence="1 4">
    <name type="scientific">Plasmodium ovale wallikeri</name>
    <dbReference type="NCBI Taxonomy" id="864142"/>
    <lineage>
        <taxon>Eukaryota</taxon>
        <taxon>Sar</taxon>
        <taxon>Alveolata</taxon>
        <taxon>Apicomplexa</taxon>
        <taxon>Aconoidasida</taxon>
        <taxon>Haemosporida</taxon>
        <taxon>Plasmodiidae</taxon>
        <taxon>Plasmodium</taxon>
        <taxon>Plasmodium (Plasmodium)</taxon>
    </lineage>
</organism>
<sequence length="84" mass="9660">MDARRAHGQIKNAGMSMPIHKHAHVHELKFLFTKSHFAVLTYAKTSDALPDKFKETLKKKKKKIKSCKLSQFQVNDTSLEKISH</sequence>
<evidence type="ECO:0000313" key="3">
    <source>
        <dbReference type="Proteomes" id="UP000078550"/>
    </source>
</evidence>
<accession>A0A1A9AI78</accession>
<dbReference type="EMBL" id="FLRD01000898">
    <property type="protein sequence ID" value="SBT55876.1"/>
    <property type="molecule type" value="Genomic_DNA"/>
</dbReference>
<reference evidence="1" key="1">
    <citation type="submission" date="2016-05" db="EMBL/GenBank/DDBJ databases">
        <authorList>
            <person name="Lavstsen T."/>
            <person name="Jespersen J.S."/>
        </authorList>
    </citation>
    <scope>NUCLEOTIDE SEQUENCE [LARGE SCALE GENOMIC DNA]</scope>
</reference>
<dbReference type="EMBL" id="FLRE01002445">
    <property type="protein sequence ID" value="SBT58651.1"/>
    <property type="molecule type" value="Genomic_DNA"/>
</dbReference>
<keyword evidence="4" id="KW-1185">Reference proteome</keyword>